<dbReference type="EMBL" id="AAWS01000020">
    <property type="protein sequence ID" value="EAY27833.1"/>
    <property type="molecule type" value="Genomic_DNA"/>
</dbReference>
<evidence type="ECO:0000313" key="3">
    <source>
        <dbReference type="EMBL" id="EAY27833.1"/>
    </source>
</evidence>
<dbReference type="InterPro" id="IPR052169">
    <property type="entry name" value="CW_Biosynth-Accessory"/>
</dbReference>
<dbReference type="AlphaFoldDB" id="A1ZP41"/>
<dbReference type="InterPro" id="IPR029052">
    <property type="entry name" value="Metallo-depent_PP-like"/>
</dbReference>
<organism evidence="3 4">
    <name type="scientific">Microscilla marina ATCC 23134</name>
    <dbReference type="NCBI Taxonomy" id="313606"/>
    <lineage>
        <taxon>Bacteria</taxon>
        <taxon>Pseudomonadati</taxon>
        <taxon>Bacteroidota</taxon>
        <taxon>Cytophagia</taxon>
        <taxon>Cytophagales</taxon>
        <taxon>Microscillaceae</taxon>
        <taxon>Microscilla</taxon>
    </lineage>
</organism>
<dbReference type="SUPFAM" id="SSF56300">
    <property type="entry name" value="Metallo-dependent phosphatases"/>
    <property type="match status" value="1"/>
</dbReference>
<dbReference type="PANTHER" id="PTHR33393:SF11">
    <property type="entry name" value="POLYGLUTAMINE SYNTHESIS ACCESSORY PROTEIN RV0574C-RELATED"/>
    <property type="match status" value="1"/>
</dbReference>
<name>A1ZP41_MICM2</name>
<dbReference type="PANTHER" id="PTHR33393">
    <property type="entry name" value="POLYGLUTAMINE SYNTHESIS ACCESSORY PROTEIN RV0574C-RELATED"/>
    <property type="match status" value="1"/>
</dbReference>
<dbReference type="InterPro" id="IPR019079">
    <property type="entry name" value="Capsule_synth_CapA"/>
</dbReference>
<dbReference type="Gene3D" id="3.60.21.10">
    <property type="match status" value="1"/>
</dbReference>
<keyword evidence="4" id="KW-1185">Reference proteome</keyword>
<evidence type="ECO:0000256" key="1">
    <source>
        <dbReference type="ARBA" id="ARBA00005662"/>
    </source>
</evidence>
<evidence type="ECO:0000259" key="2">
    <source>
        <dbReference type="SMART" id="SM00854"/>
    </source>
</evidence>
<dbReference type="Proteomes" id="UP000004095">
    <property type="component" value="Unassembled WGS sequence"/>
</dbReference>
<comment type="similarity">
    <text evidence="1">Belongs to the CapA family.</text>
</comment>
<comment type="caution">
    <text evidence="3">The sequence shown here is derived from an EMBL/GenBank/DDBJ whole genome shotgun (WGS) entry which is preliminary data.</text>
</comment>
<dbReference type="Pfam" id="PF09587">
    <property type="entry name" value="PGA_cap"/>
    <property type="match status" value="1"/>
</dbReference>
<gene>
    <name evidence="3" type="ORF">M23134_00274</name>
</gene>
<dbReference type="CDD" id="cd07381">
    <property type="entry name" value="MPP_CapA"/>
    <property type="match status" value="1"/>
</dbReference>
<evidence type="ECO:0000313" key="4">
    <source>
        <dbReference type="Proteomes" id="UP000004095"/>
    </source>
</evidence>
<accession>A1ZP41</accession>
<dbReference type="SMART" id="SM00854">
    <property type="entry name" value="PGA_cap"/>
    <property type="match status" value="1"/>
</dbReference>
<feature type="domain" description="Capsule synthesis protein CapA" evidence="2">
    <location>
        <begin position="58"/>
        <end position="302"/>
    </location>
</feature>
<protein>
    <submittedName>
        <fullName evidence="3">46 Kd encapsulation protein CapA</fullName>
    </submittedName>
</protein>
<proteinExistence type="inferred from homology"/>
<dbReference type="eggNOG" id="COG2843">
    <property type="taxonomic scope" value="Bacteria"/>
</dbReference>
<sequence>MALITIAFALILPTNRSDHYPSKRQLTLSKYWKQSAVPKDSAKTASPKKRTQTNDTITIVGVGDLMLGTNYPHKYLIPPNNGKDLMADVTPLIRQADVAFGNLASPVLNKGGKRKYCRDSTHCFAFRTPEAVAQNVIDSGFDVLNIGNNHINDFGKAGIVNTLQFLRKNRIPHAGLDSIPYTIFEKKGIRYGFAAFTPYDTITINMHDRSRVSRIIQHLNQHTDIVIVSVRAGGEGSAYQQLTKQPEHFAGEDRGNIYAFAHFAIDQGADIIFGHGPHVSRAIEVYKKRFIAYSLGNFCTYSGIYRKGVSGIAPIARVMVNPQGEFLMAQLVSTRQLRNGKVVIDAKQQVLKIIKRLTKLAFPKSTLHIDDKGWVSLLTTPQK</sequence>
<reference evidence="3 4" key="1">
    <citation type="submission" date="2007-01" db="EMBL/GenBank/DDBJ databases">
        <authorList>
            <person name="Haygood M."/>
            <person name="Podell S."/>
            <person name="Anderson C."/>
            <person name="Hopkinson B."/>
            <person name="Roe K."/>
            <person name="Barbeau K."/>
            <person name="Gaasterland T."/>
            <person name="Ferriera S."/>
            <person name="Johnson J."/>
            <person name="Kravitz S."/>
            <person name="Beeson K."/>
            <person name="Sutton G."/>
            <person name="Rogers Y.-H."/>
            <person name="Friedman R."/>
            <person name="Frazier M."/>
            <person name="Venter J.C."/>
        </authorList>
    </citation>
    <scope>NUCLEOTIDE SEQUENCE [LARGE SCALE GENOMIC DNA]</scope>
    <source>
        <strain evidence="3 4">ATCC 23134</strain>
    </source>
</reference>